<dbReference type="PANTHER" id="PTHR31609:SF1">
    <property type="entry name" value="CARBOHYDRATE DEACETYLASE"/>
    <property type="match status" value="1"/>
</dbReference>
<evidence type="ECO:0000313" key="6">
    <source>
        <dbReference type="EMBL" id="GAA5438894.1"/>
    </source>
</evidence>
<proteinExistence type="predicted"/>
<keyword evidence="2" id="KW-0479">Metal-binding</keyword>
<gene>
    <name evidence="6" type="ORF">Dcae01_00388</name>
</gene>
<keyword evidence="4" id="KW-0460">Magnesium</keyword>
<keyword evidence="5" id="KW-0119">Carbohydrate metabolism</keyword>
<accession>A0ABP9U7V1</accession>
<comment type="cofactor">
    <cofactor evidence="1">
        <name>Mg(2+)</name>
        <dbReference type="ChEBI" id="CHEBI:18420"/>
    </cofactor>
</comment>
<evidence type="ECO:0000256" key="1">
    <source>
        <dbReference type="ARBA" id="ARBA00001946"/>
    </source>
</evidence>
<dbReference type="InterPro" id="IPR011330">
    <property type="entry name" value="Glyco_hydro/deAcase_b/a-brl"/>
</dbReference>
<dbReference type="PANTHER" id="PTHR31609">
    <property type="entry name" value="YDJC DEACETYLASE FAMILY MEMBER"/>
    <property type="match status" value="1"/>
</dbReference>
<dbReference type="SUPFAM" id="SSF88713">
    <property type="entry name" value="Glycoside hydrolase/deacetylase"/>
    <property type="match status" value="1"/>
</dbReference>
<keyword evidence="7" id="KW-1185">Reference proteome</keyword>
<dbReference type="Gene3D" id="3.20.20.370">
    <property type="entry name" value="Glycoside hydrolase/deacetylase"/>
    <property type="match status" value="1"/>
</dbReference>
<dbReference type="Pfam" id="PF04794">
    <property type="entry name" value="YdjC"/>
    <property type="match status" value="1"/>
</dbReference>
<dbReference type="InterPro" id="IPR006879">
    <property type="entry name" value="YdjC-like"/>
</dbReference>
<dbReference type="RefSeq" id="WP_345441195.1">
    <property type="nucleotide sequence ID" value="NZ_BAABQU010000003.1"/>
</dbReference>
<evidence type="ECO:0000256" key="5">
    <source>
        <dbReference type="ARBA" id="ARBA00023277"/>
    </source>
</evidence>
<keyword evidence="3" id="KW-0378">Hydrolase</keyword>
<dbReference type="CDD" id="cd10802">
    <property type="entry name" value="YdjC_TTHB029_like"/>
    <property type="match status" value="1"/>
</dbReference>
<organism evidence="6 7">
    <name type="scientific">Deinococcus caeni</name>
    <dbReference type="NCBI Taxonomy" id="569127"/>
    <lineage>
        <taxon>Bacteria</taxon>
        <taxon>Thermotogati</taxon>
        <taxon>Deinococcota</taxon>
        <taxon>Deinococci</taxon>
        <taxon>Deinococcales</taxon>
        <taxon>Deinococcaceae</taxon>
        <taxon>Deinococcus</taxon>
    </lineage>
</organism>
<evidence type="ECO:0000313" key="7">
    <source>
        <dbReference type="Proteomes" id="UP001423409"/>
    </source>
</evidence>
<evidence type="ECO:0000256" key="2">
    <source>
        <dbReference type="ARBA" id="ARBA00022723"/>
    </source>
</evidence>
<dbReference type="Proteomes" id="UP001423409">
    <property type="component" value="Unassembled WGS sequence"/>
</dbReference>
<evidence type="ECO:0000256" key="3">
    <source>
        <dbReference type="ARBA" id="ARBA00022801"/>
    </source>
</evidence>
<comment type="caution">
    <text evidence="6">The sequence shown here is derived from an EMBL/GenBank/DDBJ whole genome shotgun (WGS) entry which is preliminary data.</text>
</comment>
<name>A0ABP9U7V1_9DEIO</name>
<protein>
    <submittedName>
        <fullName evidence="6">Carbohydrate deacetylase</fullName>
    </submittedName>
</protein>
<evidence type="ECO:0000256" key="4">
    <source>
        <dbReference type="ARBA" id="ARBA00022842"/>
    </source>
</evidence>
<dbReference type="EMBL" id="BAABQU010000003">
    <property type="protein sequence ID" value="GAA5438894.1"/>
    <property type="molecule type" value="Genomic_DNA"/>
</dbReference>
<sequence>MTTPTPPAPTSPPNPALAALGYAPDDRVVIFHADDLGMCQATVSACLDLFGAGTLSSASVMTTCAWAPAAAGVAREFPDADLGVHLTLTSEWSEYRWSALSTRDPATGLLDAQGHLHATVEAARLHGVPAAVRAEMDAQIRRALDLGIEVSHVDAHMGAVAHPRFLPDCIELALRYGAVPMFPRLDAAGWRSHGLDARDAAQAAQFTQTLAARGLPLVDHLVMLPLHRGGDQVPLIEDLLGSLPPGLTHFILHPARDTPELRAIASDWAGRVANHAAFMDPRLPGVIERSGVKVTSYRALRPLLGTARP</sequence>
<reference evidence="6 7" key="1">
    <citation type="submission" date="2024-02" db="EMBL/GenBank/DDBJ databases">
        <title>Deinococcus caeni NBRC 101312.</title>
        <authorList>
            <person name="Ichikawa N."/>
            <person name="Katano-Makiyama Y."/>
            <person name="Hidaka K."/>
        </authorList>
    </citation>
    <scope>NUCLEOTIDE SEQUENCE [LARGE SCALE GENOMIC DNA]</scope>
    <source>
        <strain evidence="6 7">NBRC 101312</strain>
    </source>
</reference>